<keyword evidence="3" id="KW-1185">Reference proteome</keyword>
<keyword evidence="1" id="KW-0732">Signal</keyword>
<name>A0AAV4P765_9ARAC</name>
<sequence>MKVVILHLFLLVGITQACNSTECIDLYPAADFMEHDFLPNREQLLNLCPKTLQFFDCTNRYISTCEKDIRELALLDDLLTERMTLSYVTLEKLAREICDENSTLHKGYVDSIDCFRDFLSTVNSVCAEESLPVEAKILEILRFVKDEDELYPSAACLKSAFEMGCFTVQLEKTCGETARTTAVSVLQTLKPLMGNEGCLQLENGGAELKAKLLEALDLEESQKIKFQIAFDLVRRKR</sequence>
<feature type="chain" id="PRO_5043752760" description="Secreted protein" evidence="1">
    <location>
        <begin position="18"/>
        <end position="237"/>
    </location>
</feature>
<proteinExistence type="predicted"/>
<protein>
    <recommendedName>
        <fullName evidence="4">Secreted protein</fullName>
    </recommendedName>
</protein>
<comment type="caution">
    <text evidence="2">The sequence shown here is derived from an EMBL/GenBank/DDBJ whole genome shotgun (WGS) entry which is preliminary data.</text>
</comment>
<organism evidence="2 3">
    <name type="scientific">Caerostris darwini</name>
    <dbReference type="NCBI Taxonomy" id="1538125"/>
    <lineage>
        <taxon>Eukaryota</taxon>
        <taxon>Metazoa</taxon>
        <taxon>Ecdysozoa</taxon>
        <taxon>Arthropoda</taxon>
        <taxon>Chelicerata</taxon>
        <taxon>Arachnida</taxon>
        <taxon>Araneae</taxon>
        <taxon>Araneomorphae</taxon>
        <taxon>Entelegynae</taxon>
        <taxon>Araneoidea</taxon>
        <taxon>Araneidae</taxon>
        <taxon>Caerostris</taxon>
    </lineage>
</organism>
<dbReference type="EMBL" id="BPLQ01002387">
    <property type="protein sequence ID" value="GIX92333.1"/>
    <property type="molecule type" value="Genomic_DNA"/>
</dbReference>
<gene>
    <name evidence="2" type="primary">AVEN_75582_1</name>
    <name evidence="2" type="ORF">CDAR_621881</name>
</gene>
<dbReference type="Proteomes" id="UP001054837">
    <property type="component" value="Unassembled WGS sequence"/>
</dbReference>
<reference evidence="2 3" key="1">
    <citation type="submission" date="2021-06" db="EMBL/GenBank/DDBJ databases">
        <title>Caerostris darwini draft genome.</title>
        <authorList>
            <person name="Kono N."/>
            <person name="Arakawa K."/>
        </authorList>
    </citation>
    <scope>NUCLEOTIDE SEQUENCE [LARGE SCALE GENOMIC DNA]</scope>
</reference>
<accession>A0AAV4P765</accession>
<feature type="signal peptide" evidence="1">
    <location>
        <begin position="1"/>
        <end position="17"/>
    </location>
</feature>
<evidence type="ECO:0000256" key="1">
    <source>
        <dbReference type="SAM" id="SignalP"/>
    </source>
</evidence>
<evidence type="ECO:0000313" key="3">
    <source>
        <dbReference type="Proteomes" id="UP001054837"/>
    </source>
</evidence>
<dbReference type="PROSITE" id="PS51257">
    <property type="entry name" value="PROKAR_LIPOPROTEIN"/>
    <property type="match status" value="1"/>
</dbReference>
<evidence type="ECO:0000313" key="2">
    <source>
        <dbReference type="EMBL" id="GIX92333.1"/>
    </source>
</evidence>
<dbReference type="AlphaFoldDB" id="A0AAV4P765"/>
<evidence type="ECO:0008006" key="4">
    <source>
        <dbReference type="Google" id="ProtNLM"/>
    </source>
</evidence>